<keyword evidence="4" id="KW-0045">Antibiotic biosynthesis</keyword>
<dbReference type="Gene3D" id="3.30.559.30">
    <property type="entry name" value="Nonribosomal peptide synthetase, condensation domain"/>
    <property type="match status" value="2"/>
</dbReference>
<keyword evidence="8" id="KW-1185">Reference proteome</keyword>
<dbReference type="InterPro" id="IPR010071">
    <property type="entry name" value="AA_adenyl_dom"/>
</dbReference>
<evidence type="ECO:0000256" key="5">
    <source>
        <dbReference type="SAM" id="MobiDB-lite"/>
    </source>
</evidence>
<feature type="region of interest" description="Disordered" evidence="5">
    <location>
        <begin position="932"/>
        <end position="1004"/>
    </location>
</feature>
<dbReference type="InterPro" id="IPR000873">
    <property type="entry name" value="AMP-dep_synth/lig_dom"/>
</dbReference>
<evidence type="ECO:0000256" key="4">
    <source>
        <dbReference type="ARBA" id="ARBA00023194"/>
    </source>
</evidence>
<feature type="compositionally biased region" description="Polar residues" evidence="5">
    <location>
        <begin position="946"/>
        <end position="957"/>
    </location>
</feature>
<dbReference type="PANTHER" id="PTHR45527:SF1">
    <property type="entry name" value="FATTY ACID SYNTHASE"/>
    <property type="match status" value="1"/>
</dbReference>
<dbReference type="InterPro" id="IPR010060">
    <property type="entry name" value="NRPS_synth"/>
</dbReference>
<dbReference type="PROSITE" id="PS00455">
    <property type="entry name" value="AMP_BINDING"/>
    <property type="match status" value="1"/>
</dbReference>
<evidence type="ECO:0000256" key="1">
    <source>
        <dbReference type="ARBA" id="ARBA00001957"/>
    </source>
</evidence>
<dbReference type="Pfam" id="PF00501">
    <property type="entry name" value="AMP-binding"/>
    <property type="match status" value="1"/>
</dbReference>
<dbReference type="InterPro" id="IPR042099">
    <property type="entry name" value="ANL_N_sf"/>
</dbReference>
<comment type="cofactor">
    <cofactor evidence="1">
        <name>pantetheine 4'-phosphate</name>
        <dbReference type="ChEBI" id="CHEBI:47942"/>
    </cofactor>
</comment>
<feature type="domain" description="Carrier" evidence="6">
    <location>
        <begin position="1058"/>
        <end position="1132"/>
    </location>
</feature>
<dbReference type="NCBIfam" id="TIGR01733">
    <property type="entry name" value="AA-adenyl-dom"/>
    <property type="match status" value="1"/>
</dbReference>
<dbReference type="InterPro" id="IPR001242">
    <property type="entry name" value="Condensation_dom"/>
</dbReference>
<comment type="caution">
    <text evidence="7">The sequence shown here is derived from an EMBL/GenBank/DDBJ whole genome shotgun (WGS) entry which is preliminary data.</text>
</comment>
<keyword evidence="2" id="KW-0596">Phosphopantetheine</keyword>
<sequence>MSTPDRRSSRSTPAPVSAADRFAALSGERRVVLLRRLVEAGRLEAIPDVVPPRDAALPVRLGPAQEDLWVYESLYPDTAALNLCCSYHFDTPVAPADLEAALTVVQGLHDGLRMRITGEVGGLKVEFAPAEPFKLERLDLRGTGVSLPEALHAFSRRTFDLDGGPLIRGQFITADDTRATLVLALHHIATDWWSFDVLHGELAEAYRAVRDRAEPALRRPAIQYADFAGWQRELEAAGVFDAQLAWWRRYLADPPKPLTVGPATPGGAFGSFGVEQITFRIDARTEAAVRALARERGATVYGVLMTAFAVFAHRLTGEPDLITGTPMANRSAKGLDRVIGYVMNSLPVRWRLDGGTTFAALLARFTAEFPQVLANADVPVGRIVRALDPERVAGRSPLFQWVFMHLPRQESVARLREIADPERVHTGGEHDLIGIVRDGDDGFEASLEFRTDLYEPEVVRGWAGSFTALLGALVAEPDLPVSRAPLVAEPERRRLLYTLNESAAVPPATSLPGMVARQASRTPDAVAVESGTERLTYRELLERADGLAGALLERGVGPETVVALGLGRSVAMVVAILAVQRAGGAYLPLDPDHPGERLAYQVADAGAALVVAEPGVLPPGLGVERVGPKISHVNAKFHDIDPRSAAYVIYTSGSTGRPKGVVVSHEGVAALTHSLVTSFGLSGTSRILQLGSPAFDISVAELCMAFGSGGTLVIPPGGPLVGAELGQLLRDRRVTAAIIPPTVLATVPPGDHPDLRALASGADVCPPELVAAWTGRRFMNAYGPTETTVAATVSDPLHPDGTLPPIGRPITGTRLYVLDARLRPVPVGVPGELYVGGPGVARGYLGRPGLTSERFVGDPHGTPGDRMYRTGDLVHRRADGQLQFLGRADDQVKVRGFRIEPAEIEAALASHPTIAQAAVALHDGRLIAYLIPQPSPGRTHTLPHTDPNTPATRTQTGYDGPAQTRPNATKTPAHTEPDTAGVPAQTRPDPLDTPETASVLPQTGPDMAGVLAHAVAVLPVHMVPSEFVVLEALPLTPQGKLDRAALPAPDTAPTASRKPVTDRESALCALFSDLLDLPEVGAEDDFFRLGGDSVTAIQLVSRARAQGLGLTPREVFVARTPAALAVLARLAPLTVTDTPVGRFPITPIMHWWREHGGPLDTFTQSLAVPVPEGCDEERIRAALRTLTTRHAALRTRLLRHSPDDWELEVPPPEEAAEVPFSRFEKPETETGTNPDTNPKPDPDPGSDTKPDPGSDTKPDPERGQMIAAAWTAPDRLLLTAHHLAVDGVSWRALGPELIALLHDPAAPSPAQGTSFARWSHLLAAEAARPERVAAEMPLWEAMAADGEPLLAPRGQDNPTSTHNPSTAHSPSTAHDRTATHSPSTTHNPSTAHGPIATHNPRATHGPSTSHGPRAGQAGRRAPRSTLTTTLPPDLTDQAITHLPAAFRCGPNEVLLTALAIAVTRWRGGKSVLVDVEGHGREPFTDDTDISGTVGWFTTQYPVCLDPAGTPAEALKRVKERLRTIPSGGLGHGLLRYLNPDTAPKLAALPTPDLRFNYLGRFDGELLGMPDTPMAYAVELDAVARPGPDGPRLVASWSHDAEAVSHDQVAALAELWTAALAELAEQRDEGGATSSDFPLVELTQGQIEALEADLDGDW</sequence>
<proteinExistence type="predicted"/>
<dbReference type="Proteomes" id="UP001596058">
    <property type="component" value="Unassembled WGS sequence"/>
</dbReference>
<dbReference type="InterPro" id="IPR036736">
    <property type="entry name" value="ACP-like_sf"/>
</dbReference>
<dbReference type="RefSeq" id="WP_379521612.1">
    <property type="nucleotide sequence ID" value="NZ_JBHSPA010000073.1"/>
</dbReference>
<keyword evidence="3" id="KW-0597">Phosphoprotein</keyword>
<dbReference type="NCBIfam" id="TIGR01720">
    <property type="entry name" value="NRPS-para261"/>
    <property type="match status" value="1"/>
</dbReference>
<dbReference type="Gene3D" id="3.30.300.30">
    <property type="match status" value="1"/>
</dbReference>
<feature type="compositionally biased region" description="Polar residues" evidence="5">
    <location>
        <begin position="1356"/>
        <end position="1372"/>
    </location>
</feature>
<reference evidence="8" key="1">
    <citation type="journal article" date="2019" name="Int. J. Syst. Evol. Microbiol.">
        <title>The Global Catalogue of Microorganisms (GCM) 10K type strain sequencing project: providing services to taxonomists for standard genome sequencing and annotation.</title>
        <authorList>
            <consortium name="The Broad Institute Genomics Platform"/>
            <consortium name="The Broad Institute Genome Sequencing Center for Infectious Disease"/>
            <person name="Wu L."/>
            <person name="Ma J."/>
        </authorList>
    </citation>
    <scope>NUCLEOTIDE SEQUENCE [LARGE SCALE GENOMIC DNA]</scope>
    <source>
        <strain evidence="8">CCUG 53903</strain>
    </source>
</reference>
<dbReference type="CDD" id="cd19531">
    <property type="entry name" value="LCL_NRPS-like"/>
    <property type="match status" value="1"/>
</dbReference>
<dbReference type="Gene3D" id="3.40.50.12780">
    <property type="entry name" value="N-terminal domain of ligase-like"/>
    <property type="match status" value="1"/>
</dbReference>
<dbReference type="Pfam" id="PF00668">
    <property type="entry name" value="Condensation"/>
    <property type="match status" value="2"/>
</dbReference>
<dbReference type="EMBL" id="JBHSPA010000073">
    <property type="protein sequence ID" value="MFC5832158.1"/>
    <property type="molecule type" value="Genomic_DNA"/>
</dbReference>
<dbReference type="SUPFAM" id="SSF47336">
    <property type="entry name" value="ACP-like"/>
    <property type="match status" value="1"/>
</dbReference>
<feature type="region of interest" description="Disordered" evidence="5">
    <location>
        <begin position="1203"/>
        <end position="1261"/>
    </location>
</feature>
<feature type="region of interest" description="Disordered" evidence="5">
    <location>
        <begin position="1348"/>
        <end position="1434"/>
    </location>
</feature>
<evidence type="ECO:0000256" key="2">
    <source>
        <dbReference type="ARBA" id="ARBA00022450"/>
    </source>
</evidence>
<evidence type="ECO:0000313" key="8">
    <source>
        <dbReference type="Proteomes" id="UP001596058"/>
    </source>
</evidence>
<feature type="compositionally biased region" description="Low complexity" evidence="5">
    <location>
        <begin position="1379"/>
        <end position="1392"/>
    </location>
</feature>
<feature type="compositionally biased region" description="Low complexity" evidence="5">
    <location>
        <begin position="1411"/>
        <end position="1434"/>
    </location>
</feature>
<dbReference type="Pfam" id="PF00550">
    <property type="entry name" value="PP-binding"/>
    <property type="match status" value="1"/>
</dbReference>
<accession>A0ABW1D5Z2</accession>
<organism evidence="7 8">
    <name type="scientific">Nonomuraea insulae</name>
    <dbReference type="NCBI Taxonomy" id="1616787"/>
    <lineage>
        <taxon>Bacteria</taxon>
        <taxon>Bacillati</taxon>
        <taxon>Actinomycetota</taxon>
        <taxon>Actinomycetes</taxon>
        <taxon>Streptosporangiales</taxon>
        <taxon>Streptosporangiaceae</taxon>
        <taxon>Nonomuraea</taxon>
    </lineage>
</organism>
<protein>
    <submittedName>
        <fullName evidence="7">Amino acid adenylation domain-containing protein</fullName>
    </submittedName>
</protein>
<evidence type="ECO:0000313" key="7">
    <source>
        <dbReference type="EMBL" id="MFC5832158.1"/>
    </source>
</evidence>
<dbReference type="SUPFAM" id="SSF52777">
    <property type="entry name" value="CoA-dependent acyltransferases"/>
    <property type="match status" value="4"/>
</dbReference>
<feature type="compositionally biased region" description="Basic and acidic residues" evidence="5">
    <location>
        <begin position="1238"/>
        <end position="1261"/>
    </location>
</feature>
<gene>
    <name evidence="7" type="ORF">ACFPZ3_50630</name>
</gene>
<dbReference type="InterPro" id="IPR006162">
    <property type="entry name" value="Ppantetheine_attach_site"/>
</dbReference>
<dbReference type="SUPFAM" id="SSF56801">
    <property type="entry name" value="Acetyl-CoA synthetase-like"/>
    <property type="match status" value="1"/>
</dbReference>
<evidence type="ECO:0000259" key="6">
    <source>
        <dbReference type="PROSITE" id="PS50075"/>
    </source>
</evidence>
<dbReference type="InterPro" id="IPR023213">
    <property type="entry name" value="CAT-like_dom_sf"/>
</dbReference>
<dbReference type="PROSITE" id="PS00012">
    <property type="entry name" value="PHOSPHOPANTETHEINE"/>
    <property type="match status" value="1"/>
</dbReference>
<dbReference type="PANTHER" id="PTHR45527">
    <property type="entry name" value="NONRIBOSOMAL PEPTIDE SYNTHETASE"/>
    <property type="match status" value="1"/>
</dbReference>
<name>A0ABW1D5Z2_9ACTN</name>
<dbReference type="PROSITE" id="PS50075">
    <property type="entry name" value="CARRIER"/>
    <property type="match status" value="1"/>
</dbReference>
<dbReference type="InterPro" id="IPR020845">
    <property type="entry name" value="AMP-binding_CS"/>
</dbReference>
<evidence type="ECO:0000256" key="3">
    <source>
        <dbReference type="ARBA" id="ARBA00022553"/>
    </source>
</evidence>
<dbReference type="InterPro" id="IPR009081">
    <property type="entry name" value="PP-bd_ACP"/>
</dbReference>
<dbReference type="Gene3D" id="3.30.559.10">
    <property type="entry name" value="Chloramphenicol acetyltransferase-like domain"/>
    <property type="match status" value="2"/>
</dbReference>
<dbReference type="Gene3D" id="1.10.1200.10">
    <property type="entry name" value="ACP-like"/>
    <property type="match status" value="1"/>
</dbReference>
<dbReference type="InterPro" id="IPR045851">
    <property type="entry name" value="AMP-bd_C_sf"/>
</dbReference>